<evidence type="ECO:0000256" key="1">
    <source>
        <dbReference type="SAM" id="MobiDB-lite"/>
    </source>
</evidence>
<evidence type="ECO:0000313" key="3">
    <source>
        <dbReference type="Proteomes" id="UP000659223"/>
    </source>
</evidence>
<protein>
    <submittedName>
        <fullName evidence="2">Uncharacterized protein</fullName>
    </submittedName>
</protein>
<sequence>MTPAVTVTRSHDIARLDAGTGETRTRLAMTAASGESGTWRLSATTAPPGTGEEPDPGRHALAVHRALRGRAAPALGEDGLLVEAGRITTDVTCDGRRVAVSARTYLLVRDRDRVLHLQDGTDPPRSLPWAAAAGPGDVRPGDPVVLGPAALLALTAAAHEEDGTAGAPGSGCSSPYPPHDFPLHGLVTATGRPHADLCRACELLAEPDRWLVPHGTFGTGTRPPAVADRPPRKAFPPRALLLDSLTPCGRCADGRPDWLAAYCLVDGAEQARGRGLLRVRGAPDALLREAGAACAPARPALARDPIGRESYAQAPCVTTALTAGRLIVPAHP</sequence>
<proteinExistence type="predicted"/>
<evidence type="ECO:0000313" key="2">
    <source>
        <dbReference type="EMBL" id="GGX87941.1"/>
    </source>
</evidence>
<organism evidence="2 3">
    <name type="scientific">Streptomyces hiroshimensis</name>
    <dbReference type="NCBI Taxonomy" id="66424"/>
    <lineage>
        <taxon>Bacteria</taxon>
        <taxon>Bacillati</taxon>
        <taxon>Actinomycetota</taxon>
        <taxon>Actinomycetes</taxon>
        <taxon>Kitasatosporales</taxon>
        <taxon>Streptomycetaceae</taxon>
        <taxon>Streptomyces</taxon>
    </lineage>
</organism>
<dbReference type="Proteomes" id="UP000659223">
    <property type="component" value="Unassembled WGS sequence"/>
</dbReference>
<comment type="caution">
    <text evidence="2">The sequence shown here is derived from an EMBL/GenBank/DDBJ whole genome shotgun (WGS) entry which is preliminary data.</text>
</comment>
<keyword evidence="3" id="KW-1185">Reference proteome</keyword>
<dbReference type="EMBL" id="BMUT01000007">
    <property type="protein sequence ID" value="GGX87941.1"/>
    <property type="molecule type" value="Genomic_DNA"/>
</dbReference>
<feature type="region of interest" description="Disordered" evidence="1">
    <location>
        <begin position="30"/>
        <end position="55"/>
    </location>
</feature>
<name>A0ABQ2YNY8_9ACTN</name>
<accession>A0ABQ2YNY8</accession>
<reference evidence="3" key="1">
    <citation type="journal article" date="2019" name="Int. J. Syst. Evol. Microbiol.">
        <title>The Global Catalogue of Microorganisms (GCM) 10K type strain sequencing project: providing services to taxonomists for standard genome sequencing and annotation.</title>
        <authorList>
            <consortium name="The Broad Institute Genomics Platform"/>
            <consortium name="The Broad Institute Genome Sequencing Center for Infectious Disease"/>
            <person name="Wu L."/>
            <person name="Ma J."/>
        </authorList>
    </citation>
    <scope>NUCLEOTIDE SEQUENCE [LARGE SCALE GENOMIC DNA]</scope>
    <source>
        <strain evidence="3">JCM 4586</strain>
    </source>
</reference>
<feature type="compositionally biased region" description="Polar residues" evidence="1">
    <location>
        <begin position="33"/>
        <end position="47"/>
    </location>
</feature>
<gene>
    <name evidence="2" type="ORF">GCM10010324_37050</name>
</gene>
<dbReference type="RefSeq" id="WP_190022794.1">
    <property type="nucleotide sequence ID" value="NZ_BMUT01000007.1"/>
</dbReference>